<dbReference type="EMBL" id="BJWL01000139">
    <property type="protein sequence ID" value="GFS31222.1"/>
    <property type="molecule type" value="Genomic_DNA"/>
</dbReference>
<keyword evidence="3" id="KW-1185">Reference proteome</keyword>
<gene>
    <name evidence="1" type="ORF">Acr_00g0016260</name>
    <name evidence="2" type="ORF">Acr_01g0011350</name>
</gene>
<evidence type="ECO:0000313" key="3">
    <source>
        <dbReference type="Proteomes" id="UP000585474"/>
    </source>
</evidence>
<proteinExistence type="predicted"/>
<dbReference type="AlphaFoldDB" id="A0A7J0E567"/>
<dbReference type="EMBL" id="BJWL01000001">
    <property type="protein sequence ID" value="GFY81326.1"/>
    <property type="molecule type" value="Genomic_DNA"/>
</dbReference>
<reference evidence="2 3" key="1">
    <citation type="submission" date="2019-07" db="EMBL/GenBank/DDBJ databases">
        <title>De Novo Assembly of kiwifruit Actinidia rufa.</title>
        <authorList>
            <person name="Sugita-Konishi S."/>
            <person name="Sato K."/>
            <person name="Mori E."/>
            <person name="Abe Y."/>
            <person name="Kisaki G."/>
            <person name="Hamano K."/>
            <person name="Suezawa K."/>
            <person name="Otani M."/>
            <person name="Fukuda T."/>
            <person name="Manabe T."/>
            <person name="Gomi K."/>
            <person name="Tabuchi M."/>
            <person name="Akimitsu K."/>
            <person name="Kataoka I."/>
        </authorList>
    </citation>
    <scope>NUCLEOTIDE SEQUENCE [LARGE SCALE GENOMIC DNA]</scope>
    <source>
        <strain evidence="3">cv. Fuchu</strain>
        <strain evidence="2">Fuchu</strain>
    </source>
</reference>
<sequence>MIYLPFPSPEKSRCARPWMVVREVVTEEHRGLRVAVGATGLRRKERIPRGFGGGERLGWAADGLWRWRKAVVEFIGLGFEI</sequence>
<protein>
    <submittedName>
        <fullName evidence="2">Uncharacterized protein</fullName>
    </submittedName>
</protein>
<evidence type="ECO:0000313" key="2">
    <source>
        <dbReference type="EMBL" id="GFY81326.1"/>
    </source>
</evidence>
<evidence type="ECO:0000313" key="1">
    <source>
        <dbReference type="EMBL" id="GFS31222.1"/>
    </source>
</evidence>
<comment type="caution">
    <text evidence="2">The sequence shown here is derived from an EMBL/GenBank/DDBJ whole genome shotgun (WGS) entry which is preliminary data.</text>
</comment>
<name>A0A7J0E567_9ERIC</name>
<accession>A0A7J0E567</accession>
<organism evidence="2 3">
    <name type="scientific">Actinidia rufa</name>
    <dbReference type="NCBI Taxonomy" id="165716"/>
    <lineage>
        <taxon>Eukaryota</taxon>
        <taxon>Viridiplantae</taxon>
        <taxon>Streptophyta</taxon>
        <taxon>Embryophyta</taxon>
        <taxon>Tracheophyta</taxon>
        <taxon>Spermatophyta</taxon>
        <taxon>Magnoliopsida</taxon>
        <taxon>eudicotyledons</taxon>
        <taxon>Gunneridae</taxon>
        <taxon>Pentapetalae</taxon>
        <taxon>asterids</taxon>
        <taxon>Ericales</taxon>
        <taxon>Actinidiaceae</taxon>
        <taxon>Actinidia</taxon>
    </lineage>
</organism>
<dbReference type="Proteomes" id="UP000585474">
    <property type="component" value="Unassembled WGS sequence"/>
</dbReference>